<dbReference type="Proteomes" id="UP001500782">
    <property type="component" value="Unassembled WGS sequence"/>
</dbReference>
<proteinExistence type="predicted"/>
<dbReference type="EMBL" id="BAAADJ010000006">
    <property type="protein sequence ID" value="GAA0320138.1"/>
    <property type="molecule type" value="Genomic_DNA"/>
</dbReference>
<organism evidence="2 3">
    <name type="scientific">Bacillus carboniphilus</name>
    <dbReference type="NCBI Taxonomy" id="86663"/>
    <lineage>
        <taxon>Bacteria</taxon>
        <taxon>Bacillati</taxon>
        <taxon>Bacillota</taxon>
        <taxon>Bacilli</taxon>
        <taxon>Bacillales</taxon>
        <taxon>Bacillaceae</taxon>
        <taxon>Bacillus</taxon>
    </lineage>
</organism>
<evidence type="ECO:0000256" key="1">
    <source>
        <dbReference type="SAM" id="MobiDB-lite"/>
    </source>
</evidence>
<comment type="caution">
    <text evidence="2">The sequence shown here is derived from an EMBL/GenBank/DDBJ whole genome shotgun (WGS) entry which is preliminary data.</text>
</comment>
<dbReference type="RefSeq" id="WP_343796636.1">
    <property type="nucleotide sequence ID" value="NZ_BAAADJ010000006.1"/>
</dbReference>
<dbReference type="PROSITE" id="PS51257">
    <property type="entry name" value="PROKAR_LIPOPROTEIN"/>
    <property type="match status" value="1"/>
</dbReference>
<evidence type="ECO:0008006" key="4">
    <source>
        <dbReference type="Google" id="ProtNLM"/>
    </source>
</evidence>
<reference evidence="2 3" key="1">
    <citation type="journal article" date="2019" name="Int. J. Syst. Evol. Microbiol.">
        <title>The Global Catalogue of Microorganisms (GCM) 10K type strain sequencing project: providing services to taxonomists for standard genome sequencing and annotation.</title>
        <authorList>
            <consortium name="The Broad Institute Genomics Platform"/>
            <consortium name="The Broad Institute Genome Sequencing Center for Infectious Disease"/>
            <person name="Wu L."/>
            <person name="Ma J."/>
        </authorList>
    </citation>
    <scope>NUCLEOTIDE SEQUENCE [LARGE SCALE GENOMIC DNA]</scope>
    <source>
        <strain evidence="2 3">JCM 9731</strain>
    </source>
</reference>
<feature type="region of interest" description="Disordered" evidence="1">
    <location>
        <begin position="45"/>
        <end position="76"/>
    </location>
</feature>
<gene>
    <name evidence="2" type="ORF">GCM10008967_08350</name>
</gene>
<keyword evidence="3" id="KW-1185">Reference proteome</keyword>
<protein>
    <recommendedName>
        <fullName evidence="4">Sporulation protein</fullName>
    </recommendedName>
</protein>
<feature type="compositionally biased region" description="Basic and acidic residues" evidence="1">
    <location>
        <begin position="47"/>
        <end position="58"/>
    </location>
</feature>
<sequence length="151" mass="17576">MVKVLKWTIIPLICSMTMTGCGFNNNHQDSIYEEADYNGMKMITNDQGRRGRDLRDDPINTNQSPTSYIDPSEDMPTLGTDVDKAKWVIENETEYEPGPVMINGQDMWVRVYHKGMMSQEERVKEEAAVHKLLIKALPRYYIEVKMQEDRR</sequence>
<accession>A0ABN0VXZ3</accession>
<feature type="compositionally biased region" description="Polar residues" evidence="1">
    <location>
        <begin position="59"/>
        <end position="69"/>
    </location>
</feature>
<evidence type="ECO:0000313" key="3">
    <source>
        <dbReference type="Proteomes" id="UP001500782"/>
    </source>
</evidence>
<evidence type="ECO:0000313" key="2">
    <source>
        <dbReference type="EMBL" id="GAA0320138.1"/>
    </source>
</evidence>
<name>A0ABN0VXZ3_9BACI</name>